<gene>
    <name evidence="1" type="ORF">HA254_01795</name>
</gene>
<sequence length="116" mass="13443">MKQIIKRALARGKKHLRSVGYPAREASKILREHKGGAFERFDIFKRLHDTLPLGKRIEYADRQLDVLKRTLTSLTSAREVTMRGIVSEAEVRARIKYLEGILKRDREELKKSRGGK</sequence>
<protein>
    <submittedName>
        <fullName evidence="1">Uncharacterized protein</fullName>
    </submittedName>
</protein>
<accession>A0A7J4IX00</accession>
<dbReference type="AlphaFoldDB" id="A0A7J4IX00"/>
<dbReference type="EMBL" id="DUGC01000033">
    <property type="protein sequence ID" value="HIH09380.1"/>
    <property type="molecule type" value="Genomic_DNA"/>
</dbReference>
<name>A0A7J4IX00_9ARCH</name>
<evidence type="ECO:0000313" key="1">
    <source>
        <dbReference type="EMBL" id="HIH09380.1"/>
    </source>
</evidence>
<organism evidence="1 2">
    <name type="scientific">Candidatus Iainarchaeum sp</name>
    <dbReference type="NCBI Taxonomy" id="3101447"/>
    <lineage>
        <taxon>Archaea</taxon>
        <taxon>Candidatus Iainarchaeota</taxon>
        <taxon>Candidatus Iainarchaeia</taxon>
        <taxon>Candidatus Iainarchaeales</taxon>
        <taxon>Candidatus Iainarchaeaceae</taxon>
        <taxon>Candidatus Iainarchaeum</taxon>
    </lineage>
</organism>
<dbReference type="Proteomes" id="UP000565078">
    <property type="component" value="Unassembled WGS sequence"/>
</dbReference>
<comment type="caution">
    <text evidence="1">The sequence shown here is derived from an EMBL/GenBank/DDBJ whole genome shotgun (WGS) entry which is preliminary data.</text>
</comment>
<evidence type="ECO:0000313" key="2">
    <source>
        <dbReference type="Proteomes" id="UP000565078"/>
    </source>
</evidence>
<proteinExistence type="predicted"/>
<reference evidence="2" key="1">
    <citation type="journal article" date="2020" name="bioRxiv">
        <title>A rank-normalized archaeal taxonomy based on genome phylogeny resolves widespread incomplete and uneven classifications.</title>
        <authorList>
            <person name="Rinke C."/>
            <person name="Chuvochina M."/>
            <person name="Mussig A.J."/>
            <person name="Chaumeil P.-A."/>
            <person name="Waite D.W."/>
            <person name="Whitman W.B."/>
            <person name="Parks D.H."/>
            <person name="Hugenholtz P."/>
        </authorList>
    </citation>
    <scope>NUCLEOTIDE SEQUENCE [LARGE SCALE GENOMIC DNA]</scope>
</reference>